<evidence type="ECO:0000256" key="1">
    <source>
        <dbReference type="SAM" id="MobiDB-lite"/>
    </source>
</evidence>
<proteinExistence type="predicted"/>
<name>A0AAV8WZZ0_9CUCU</name>
<feature type="region of interest" description="Disordered" evidence="1">
    <location>
        <begin position="1"/>
        <end position="51"/>
    </location>
</feature>
<comment type="caution">
    <text evidence="2">The sequence shown here is derived from an EMBL/GenBank/DDBJ whole genome shotgun (WGS) entry which is preliminary data.</text>
</comment>
<dbReference type="Proteomes" id="UP001162156">
    <property type="component" value="Unassembled WGS sequence"/>
</dbReference>
<organism evidence="2 3">
    <name type="scientific">Rhamnusium bicolor</name>
    <dbReference type="NCBI Taxonomy" id="1586634"/>
    <lineage>
        <taxon>Eukaryota</taxon>
        <taxon>Metazoa</taxon>
        <taxon>Ecdysozoa</taxon>
        <taxon>Arthropoda</taxon>
        <taxon>Hexapoda</taxon>
        <taxon>Insecta</taxon>
        <taxon>Pterygota</taxon>
        <taxon>Neoptera</taxon>
        <taxon>Endopterygota</taxon>
        <taxon>Coleoptera</taxon>
        <taxon>Polyphaga</taxon>
        <taxon>Cucujiformia</taxon>
        <taxon>Chrysomeloidea</taxon>
        <taxon>Cerambycidae</taxon>
        <taxon>Lepturinae</taxon>
        <taxon>Rhagiini</taxon>
        <taxon>Rhamnusium</taxon>
    </lineage>
</organism>
<evidence type="ECO:0000313" key="3">
    <source>
        <dbReference type="Proteomes" id="UP001162156"/>
    </source>
</evidence>
<keyword evidence="3" id="KW-1185">Reference proteome</keyword>
<protein>
    <submittedName>
        <fullName evidence="2">Uncharacterized protein</fullName>
    </submittedName>
</protein>
<gene>
    <name evidence="2" type="ORF">NQ314_015194</name>
</gene>
<feature type="compositionally biased region" description="Basic residues" evidence="1">
    <location>
        <begin position="1"/>
        <end position="12"/>
    </location>
</feature>
<accession>A0AAV8WZZ0</accession>
<reference evidence="2" key="1">
    <citation type="journal article" date="2023" name="Insect Mol. Biol.">
        <title>Genome sequencing provides insights into the evolution of gene families encoding plant cell wall-degrading enzymes in longhorned beetles.</title>
        <authorList>
            <person name="Shin N.R."/>
            <person name="Okamura Y."/>
            <person name="Kirsch R."/>
            <person name="Pauchet Y."/>
        </authorList>
    </citation>
    <scope>NUCLEOTIDE SEQUENCE</scope>
    <source>
        <strain evidence="2">RBIC_L_NR</strain>
    </source>
</reference>
<sequence>MNLKNKKRKLKKNKENEETTDEEEWKSEASGSGDEDVDWAGVANPDNFKELERDPKKDDFVLVALVDEANGRSKEKFYIAKIVTQGEIREWGVSFLRKSEKKTGSFVFPLIEDIATINSEDIKLILPPPSFAGGTKRLQSFLKFDIDFLLLNMG</sequence>
<dbReference type="EMBL" id="JANEYF010004212">
    <property type="protein sequence ID" value="KAJ8931852.1"/>
    <property type="molecule type" value="Genomic_DNA"/>
</dbReference>
<dbReference type="AlphaFoldDB" id="A0AAV8WZZ0"/>
<evidence type="ECO:0000313" key="2">
    <source>
        <dbReference type="EMBL" id="KAJ8931852.1"/>
    </source>
</evidence>